<proteinExistence type="predicted"/>
<feature type="transmembrane region" description="Helical" evidence="1">
    <location>
        <begin position="20"/>
        <end position="37"/>
    </location>
</feature>
<evidence type="ECO:0000313" key="2">
    <source>
        <dbReference type="EMBL" id="KKW35793.1"/>
    </source>
</evidence>
<reference evidence="2 3" key="1">
    <citation type="journal article" date="2015" name="Nature">
        <title>rRNA introns, odd ribosomes, and small enigmatic genomes across a large radiation of phyla.</title>
        <authorList>
            <person name="Brown C.T."/>
            <person name="Hug L.A."/>
            <person name="Thomas B.C."/>
            <person name="Sharon I."/>
            <person name="Castelle C.J."/>
            <person name="Singh A."/>
            <person name="Wilkins M.J."/>
            <person name="Williams K.H."/>
            <person name="Banfield J.F."/>
        </authorList>
    </citation>
    <scope>NUCLEOTIDE SEQUENCE [LARGE SCALE GENOMIC DNA]</scope>
</reference>
<organism evidence="2 3">
    <name type="scientific">Candidatus Adlerbacteria bacterium GW2011_GWA1_54_10</name>
    <dbReference type="NCBI Taxonomy" id="1618605"/>
    <lineage>
        <taxon>Bacteria</taxon>
        <taxon>Candidatus Adleribacteriota</taxon>
    </lineage>
</organism>
<protein>
    <submittedName>
        <fullName evidence="2">Uncharacterized protein</fullName>
    </submittedName>
</protein>
<dbReference type="EMBL" id="LCRO01000003">
    <property type="protein sequence ID" value="KKW35793.1"/>
    <property type="molecule type" value="Genomic_DNA"/>
</dbReference>
<name>A0A0G1XX85_9BACT</name>
<evidence type="ECO:0000256" key="1">
    <source>
        <dbReference type="SAM" id="Phobius"/>
    </source>
</evidence>
<keyword evidence="1" id="KW-1133">Transmembrane helix</keyword>
<dbReference type="AlphaFoldDB" id="A0A0G1XX85"/>
<accession>A0A0G1XX85</accession>
<gene>
    <name evidence="2" type="ORF">UY83_C0003G0078</name>
</gene>
<dbReference type="Proteomes" id="UP000034740">
    <property type="component" value="Unassembled WGS sequence"/>
</dbReference>
<keyword evidence="1" id="KW-0812">Transmembrane</keyword>
<evidence type="ECO:0000313" key="3">
    <source>
        <dbReference type="Proteomes" id="UP000034740"/>
    </source>
</evidence>
<comment type="caution">
    <text evidence="2">The sequence shown here is derived from an EMBL/GenBank/DDBJ whole genome shotgun (WGS) entry which is preliminary data.</text>
</comment>
<sequence length="176" mass="20312">MNDSLPEGERKLIFKRWEFWIGVLVLIIGTIFTRNYLEWVGDQAVVRMQNILAREEWQRMEAESGNLEAAYRADAYGGATPEETLRLFVEALEKEDFVLASKYFVVEKQEENLKELKLGSNQFFINAYHNGRLVPPSGVGSSGIYEIEVFPQNENTAFGVRLTKNPFTNKWKILEL</sequence>
<keyword evidence="1" id="KW-0472">Membrane</keyword>